<comment type="caution">
    <text evidence="1">The sequence shown here is derived from an EMBL/GenBank/DDBJ whole genome shotgun (WGS) entry which is preliminary data.</text>
</comment>
<name>A0A559IEK6_9BACL</name>
<dbReference type="Proteomes" id="UP000318102">
    <property type="component" value="Unassembled WGS sequence"/>
</dbReference>
<dbReference type="InterPro" id="IPR011044">
    <property type="entry name" value="Quino_amine_DH_bsu"/>
</dbReference>
<dbReference type="RefSeq" id="WP_144994930.1">
    <property type="nucleotide sequence ID" value="NZ_VNJK01000006.1"/>
</dbReference>
<gene>
    <name evidence="1" type="ORF">FPZ44_24485</name>
</gene>
<evidence type="ECO:0000313" key="2">
    <source>
        <dbReference type="Proteomes" id="UP000318102"/>
    </source>
</evidence>
<sequence>MATKEMLPQILRGRGGDTPIFFDEIPWGNVIIKGEMFVHMHKSKNIHVYDVKTLKYKRTLVLPSLPFGNGVLGTDGEKLYTRLAESGSEFMIKEIDIQTGAKLGDLIQPATNISNSIASFCIVREWNMILMPNYDARIFMFDLTSGANLGVKTGVGVESTSAISIINNEYIGVLTYPSSFFLYAKVEEFNNVTANKILGMNFKSVKLFPTNYICGMASVGEFIFTPRHQADDKKLYWSSMKNYTGNDNNSERHLILHDGKYKTFNPRLKVKGLKSLIPTMTSDNSHGIASASASLDQNTGAFRVFDDNPTTYWTPPLKNGISWISYEFPSPMIFNAYHIQSSFYAEGFDPSNWDVEVWDGLKWITVDERREVKNWSHDGVVHMISNPNGVAYKKIRWKIYQNSGNKQPNVGVNTIKVFNINDGQGGWYDYSTATPSDYKDILNKGIKNIDDIKLEDWAILSNKNPKIKLIRYSNENLSSFAKEKEDVAQVKDSVNSKLYSKFLPFNQIAIPLSNISINEDIEKFDVTMNIEYHERFKLFVSFDNGMTWDSFKKGSWRNIDIHNELDIIQNGMKISEFELLRTKDFAKKAVYGFVKIGFMVEIDENEKEIVDVDGIKAFINAFMIGSEISSSTFYILNTTSTINISFEGNKLSGTLSDYDMGMVQYRVILNDKPYFPETGDFSKFFQSPEPIAINVQNKDLKMGQSNKIRIEFKDYWGNMDFWERSFIGTWAGLMFSDPTGQYYTTDIGDLLKYLQVGSLTAGQTSVENKIRLTNMYGYKVQDIKINAINSNLPTGVKLELSKTQFPFTPEQELSWNTILDNNRAVEFFARLATVHTANSVPNGKFEIRAKAKKI</sequence>
<dbReference type="EMBL" id="VNJK01000006">
    <property type="protein sequence ID" value="TVX86097.1"/>
    <property type="molecule type" value="Genomic_DNA"/>
</dbReference>
<reference evidence="1 2" key="1">
    <citation type="submission" date="2019-07" db="EMBL/GenBank/DDBJ databases">
        <authorList>
            <person name="Kim J."/>
        </authorList>
    </citation>
    <scope>NUCLEOTIDE SEQUENCE [LARGE SCALE GENOMIC DNA]</scope>
    <source>
        <strain evidence="1 2">N4</strain>
    </source>
</reference>
<dbReference type="InterPro" id="IPR008979">
    <property type="entry name" value="Galactose-bd-like_sf"/>
</dbReference>
<dbReference type="AlphaFoldDB" id="A0A559IEK6"/>
<protein>
    <submittedName>
        <fullName evidence="1">Discoidin domain-containing protein</fullName>
    </submittedName>
</protein>
<dbReference type="SUPFAM" id="SSF49785">
    <property type="entry name" value="Galactose-binding domain-like"/>
    <property type="match status" value="1"/>
</dbReference>
<proteinExistence type="predicted"/>
<keyword evidence="2" id="KW-1185">Reference proteome</keyword>
<dbReference type="SUPFAM" id="SSF50969">
    <property type="entry name" value="YVTN repeat-like/Quinoprotein amine dehydrogenase"/>
    <property type="match status" value="1"/>
</dbReference>
<dbReference type="OrthoDB" id="2476831at2"/>
<dbReference type="Gene3D" id="2.60.120.260">
    <property type="entry name" value="Galactose-binding domain-like"/>
    <property type="match status" value="1"/>
</dbReference>
<organism evidence="1 2">
    <name type="scientific">Paenibacillus agilis</name>
    <dbReference type="NCBI Taxonomy" id="3020863"/>
    <lineage>
        <taxon>Bacteria</taxon>
        <taxon>Bacillati</taxon>
        <taxon>Bacillota</taxon>
        <taxon>Bacilli</taxon>
        <taxon>Bacillales</taxon>
        <taxon>Paenibacillaceae</taxon>
        <taxon>Paenibacillus</taxon>
    </lineage>
</organism>
<evidence type="ECO:0000313" key="1">
    <source>
        <dbReference type="EMBL" id="TVX86097.1"/>
    </source>
</evidence>
<accession>A0A559IEK6</accession>